<accession>A0A7J6AZZ1</accession>
<reference evidence="1 2" key="1">
    <citation type="submission" date="2020-02" db="EMBL/GenBank/DDBJ databases">
        <title>A chromosome-scale genome assembly of the black bullhead catfish (Ameiurus melas).</title>
        <authorList>
            <person name="Wen M."/>
            <person name="Zham M."/>
            <person name="Cabau C."/>
            <person name="Klopp C."/>
            <person name="Donnadieu C."/>
            <person name="Roques C."/>
            <person name="Bouchez O."/>
            <person name="Lampietro C."/>
            <person name="Jouanno E."/>
            <person name="Herpin A."/>
            <person name="Louis A."/>
            <person name="Berthelot C."/>
            <person name="Parey E."/>
            <person name="Roest-Crollius H."/>
            <person name="Braasch I."/>
            <person name="Postlethwait J."/>
            <person name="Robinson-Rechavi M."/>
            <person name="Echchiki A."/>
            <person name="Begum T."/>
            <person name="Montfort J."/>
            <person name="Schartl M."/>
            <person name="Bobe J."/>
            <person name="Guiguen Y."/>
        </authorList>
    </citation>
    <scope>NUCLEOTIDE SEQUENCE [LARGE SCALE GENOMIC DNA]</scope>
    <source>
        <strain evidence="1">M_S1</strain>
        <tissue evidence="1">Blood</tissue>
    </source>
</reference>
<protein>
    <submittedName>
        <fullName evidence="1">Uncharacterized protein</fullName>
    </submittedName>
</protein>
<gene>
    <name evidence="1" type="ORF">AMELA_G00073320</name>
</gene>
<dbReference type="AlphaFoldDB" id="A0A7J6AZZ1"/>
<organism evidence="1 2">
    <name type="scientific">Ameiurus melas</name>
    <name type="common">Black bullhead</name>
    <name type="synonym">Silurus melas</name>
    <dbReference type="NCBI Taxonomy" id="219545"/>
    <lineage>
        <taxon>Eukaryota</taxon>
        <taxon>Metazoa</taxon>
        <taxon>Chordata</taxon>
        <taxon>Craniata</taxon>
        <taxon>Vertebrata</taxon>
        <taxon>Euteleostomi</taxon>
        <taxon>Actinopterygii</taxon>
        <taxon>Neopterygii</taxon>
        <taxon>Teleostei</taxon>
        <taxon>Ostariophysi</taxon>
        <taxon>Siluriformes</taxon>
        <taxon>Ictaluridae</taxon>
        <taxon>Ameiurus</taxon>
    </lineage>
</organism>
<dbReference type="Proteomes" id="UP000593565">
    <property type="component" value="Unassembled WGS sequence"/>
</dbReference>
<name>A0A7J6AZZ1_AMEME</name>
<comment type="caution">
    <text evidence="1">The sequence shown here is derived from an EMBL/GenBank/DDBJ whole genome shotgun (WGS) entry which is preliminary data.</text>
</comment>
<evidence type="ECO:0000313" key="2">
    <source>
        <dbReference type="Proteomes" id="UP000593565"/>
    </source>
</evidence>
<evidence type="ECO:0000313" key="1">
    <source>
        <dbReference type="EMBL" id="KAF4087679.1"/>
    </source>
</evidence>
<proteinExistence type="predicted"/>
<dbReference type="EMBL" id="JAAGNN010000006">
    <property type="protein sequence ID" value="KAF4087679.1"/>
    <property type="molecule type" value="Genomic_DNA"/>
</dbReference>
<sequence length="69" mass="7718">MCILSSLPHCGSISSRNCCGEPVLHHMTFHLQMIHLQALFPSQNLFHSKACSVGQEGKGRRNRFIQEPA</sequence>
<keyword evidence="2" id="KW-1185">Reference proteome</keyword>